<dbReference type="Proteomes" id="UP000504637">
    <property type="component" value="Unplaced"/>
</dbReference>
<keyword evidence="2" id="KW-1185">Reference proteome</keyword>
<dbReference type="OrthoDB" id="10661189at2759"/>
<name>A0A6J3M300_9PEZI</name>
<organism evidence="3">
    <name type="scientific">Dissoconium aciculare CBS 342.82</name>
    <dbReference type="NCBI Taxonomy" id="1314786"/>
    <lineage>
        <taxon>Eukaryota</taxon>
        <taxon>Fungi</taxon>
        <taxon>Dikarya</taxon>
        <taxon>Ascomycota</taxon>
        <taxon>Pezizomycotina</taxon>
        <taxon>Dothideomycetes</taxon>
        <taxon>Dothideomycetidae</taxon>
        <taxon>Mycosphaerellales</taxon>
        <taxon>Dissoconiaceae</taxon>
        <taxon>Dissoconium</taxon>
    </lineage>
</organism>
<feature type="compositionally biased region" description="Acidic residues" evidence="1">
    <location>
        <begin position="172"/>
        <end position="186"/>
    </location>
</feature>
<feature type="compositionally biased region" description="Basic and acidic residues" evidence="1">
    <location>
        <begin position="98"/>
        <end position="108"/>
    </location>
</feature>
<reference evidence="3" key="3">
    <citation type="submission" date="2025-08" db="UniProtKB">
        <authorList>
            <consortium name="RefSeq"/>
        </authorList>
    </citation>
    <scope>IDENTIFICATION</scope>
    <source>
        <strain evidence="3">CBS 342.82</strain>
    </source>
</reference>
<gene>
    <name evidence="3" type="ORF">K489DRAFT_381108</name>
</gene>
<sequence length="195" mass="20935">MTLAARLEKKKQEKEAEGDPDAADKAAVDAASTLPEEPRDVGPGVLTLGDGTAQEGLQLQPTGLRVLGVVSGAGQHSGRFSNDSGSDDSSELDEDDAGRDHTSSRPEGDYEDDDGDQFGGLMMKRRTKGRRPSTTEAKERKPLDDDDDDEKLDAAIGSRYALHSNEGPFADNPEDDDDDDSSDDGIVEIRTRRTS</sequence>
<proteinExistence type="predicted"/>
<dbReference type="AlphaFoldDB" id="A0A6J3M300"/>
<dbReference type="GeneID" id="54362839"/>
<evidence type="ECO:0000313" key="2">
    <source>
        <dbReference type="Proteomes" id="UP000504637"/>
    </source>
</evidence>
<accession>A0A6J3M300</accession>
<feature type="compositionally biased region" description="Acidic residues" evidence="1">
    <location>
        <begin position="85"/>
        <end position="97"/>
    </location>
</feature>
<reference evidence="3" key="2">
    <citation type="submission" date="2020-04" db="EMBL/GenBank/DDBJ databases">
        <authorList>
            <consortium name="NCBI Genome Project"/>
        </authorList>
    </citation>
    <scope>NUCLEOTIDE SEQUENCE</scope>
    <source>
        <strain evidence="3">CBS 342.82</strain>
    </source>
</reference>
<feature type="region of interest" description="Disordered" evidence="1">
    <location>
        <begin position="1"/>
        <end position="195"/>
    </location>
</feature>
<evidence type="ECO:0000313" key="3">
    <source>
        <dbReference type="RefSeq" id="XP_033459401.1"/>
    </source>
</evidence>
<evidence type="ECO:0000256" key="1">
    <source>
        <dbReference type="SAM" id="MobiDB-lite"/>
    </source>
</evidence>
<dbReference type="RefSeq" id="XP_033459401.1">
    <property type="nucleotide sequence ID" value="XM_033605039.1"/>
</dbReference>
<protein>
    <submittedName>
        <fullName evidence="3">Uncharacterized protein</fullName>
    </submittedName>
</protein>
<feature type="compositionally biased region" description="Basic and acidic residues" evidence="1">
    <location>
        <begin position="1"/>
        <end position="27"/>
    </location>
</feature>
<reference evidence="3" key="1">
    <citation type="submission" date="2020-01" db="EMBL/GenBank/DDBJ databases">
        <authorList>
            <consortium name="DOE Joint Genome Institute"/>
            <person name="Haridas S."/>
            <person name="Albert R."/>
            <person name="Binder M."/>
            <person name="Bloem J."/>
            <person name="Labutti K."/>
            <person name="Salamov A."/>
            <person name="Andreopoulos B."/>
            <person name="Baker S.E."/>
            <person name="Barry K."/>
            <person name="Bills G."/>
            <person name="Bluhm B.H."/>
            <person name="Cannon C."/>
            <person name="Castanera R."/>
            <person name="Culley D.E."/>
            <person name="Daum C."/>
            <person name="Ezra D."/>
            <person name="Gonzalez J.B."/>
            <person name="Henrissat B."/>
            <person name="Kuo A."/>
            <person name="Liang C."/>
            <person name="Lipzen A."/>
            <person name="Lutzoni F."/>
            <person name="Magnuson J."/>
            <person name="Mondo S."/>
            <person name="Nolan M."/>
            <person name="Ohm R."/>
            <person name="Pangilinan J."/>
            <person name="Park H.-J."/>
            <person name="Ramirez L."/>
            <person name="Alfaro M."/>
            <person name="Sun H."/>
            <person name="Tritt A."/>
            <person name="Yoshinaga Y."/>
            <person name="Zwiers L.-H."/>
            <person name="Turgeon B.G."/>
            <person name="Goodwin S.B."/>
            <person name="Spatafora J.W."/>
            <person name="Crous P.W."/>
            <person name="Grigoriev I.V."/>
        </authorList>
    </citation>
    <scope>NUCLEOTIDE SEQUENCE</scope>
    <source>
        <strain evidence="3">CBS 342.82</strain>
    </source>
</reference>